<protein>
    <recommendedName>
        <fullName evidence="4">DUF2975 domain-containing protein</fullName>
    </recommendedName>
</protein>
<evidence type="ECO:0000256" key="1">
    <source>
        <dbReference type="SAM" id="Phobius"/>
    </source>
</evidence>
<keyword evidence="1" id="KW-0812">Transmembrane</keyword>
<accession>A0ABQ1F2P9</accession>
<feature type="transmembrane region" description="Helical" evidence="1">
    <location>
        <begin position="12"/>
        <end position="40"/>
    </location>
</feature>
<evidence type="ECO:0000313" key="2">
    <source>
        <dbReference type="EMBL" id="GFZ97507.1"/>
    </source>
</evidence>
<feature type="transmembrane region" description="Helical" evidence="1">
    <location>
        <begin position="60"/>
        <end position="83"/>
    </location>
</feature>
<comment type="caution">
    <text evidence="2">The sequence shown here is derived from an EMBL/GenBank/DDBJ whole genome shotgun (WGS) entry which is preliminary data.</text>
</comment>
<sequence length="178" mass="19193">MPIRPNDPLLASARIVILVFQAILGLAAIIVTLVIPVVIFGRDFILAEIREETGNAAATFPVWDLLPVLAIALAVVVLAFLFLGKLRAIVDTVGEGDPFVPVNADRLTAMGWMMVATQLLSIAVVPFIVRVQDAFEETNATFDTDIDLGGIVLAITLFILARVFRHGAAMREDLEGTV</sequence>
<dbReference type="RefSeq" id="WP_188640926.1">
    <property type="nucleotide sequence ID" value="NZ_BMID01000001.1"/>
</dbReference>
<dbReference type="Proteomes" id="UP000603317">
    <property type="component" value="Unassembled WGS sequence"/>
</dbReference>
<dbReference type="EMBL" id="BMID01000001">
    <property type="protein sequence ID" value="GFZ97507.1"/>
    <property type="molecule type" value="Genomic_DNA"/>
</dbReference>
<evidence type="ECO:0008006" key="4">
    <source>
        <dbReference type="Google" id="ProtNLM"/>
    </source>
</evidence>
<evidence type="ECO:0000313" key="3">
    <source>
        <dbReference type="Proteomes" id="UP000603317"/>
    </source>
</evidence>
<proteinExistence type="predicted"/>
<name>A0ABQ1F2P9_9SPHN</name>
<dbReference type="Pfam" id="PF11188">
    <property type="entry name" value="DUF2975"/>
    <property type="match status" value="1"/>
</dbReference>
<keyword evidence="3" id="KW-1185">Reference proteome</keyword>
<keyword evidence="1" id="KW-1133">Transmembrane helix</keyword>
<dbReference type="InterPro" id="IPR021354">
    <property type="entry name" value="DUF2975"/>
</dbReference>
<gene>
    <name evidence="2" type="ORF">GCM10010923_01920</name>
</gene>
<reference evidence="3" key="1">
    <citation type="journal article" date="2019" name="Int. J. Syst. Evol. Microbiol.">
        <title>The Global Catalogue of Microorganisms (GCM) 10K type strain sequencing project: providing services to taxonomists for standard genome sequencing and annotation.</title>
        <authorList>
            <consortium name="The Broad Institute Genomics Platform"/>
            <consortium name="The Broad Institute Genome Sequencing Center for Infectious Disease"/>
            <person name="Wu L."/>
            <person name="Ma J."/>
        </authorList>
    </citation>
    <scope>NUCLEOTIDE SEQUENCE [LARGE SCALE GENOMIC DNA]</scope>
    <source>
        <strain evidence="3">CGMCC 1.15297</strain>
    </source>
</reference>
<feature type="transmembrane region" description="Helical" evidence="1">
    <location>
        <begin position="109"/>
        <end position="128"/>
    </location>
</feature>
<feature type="transmembrane region" description="Helical" evidence="1">
    <location>
        <begin position="148"/>
        <end position="164"/>
    </location>
</feature>
<organism evidence="2 3">
    <name type="scientific">Blastomonas marina</name>
    <dbReference type="NCBI Taxonomy" id="1867408"/>
    <lineage>
        <taxon>Bacteria</taxon>
        <taxon>Pseudomonadati</taxon>
        <taxon>Pseudomonadota</taxon>
        <taxon>Alphaproteobacteria</taxon>
        <taxon>Sphingomonadales</taxon>
        <taxon>Sphingomonadaceae</taxon>
        <taxon>Blastomonas</taxon>
    </lineage>
</organism>
<keyword evidence="1" id="KW-0472">Membrane</keyword>